<reference evidence="2" key="2">
    <citation type="submission" date="2021-03" db="UniProtKB">
        <authorList>
            <consortium name="EnsemblPlants"/>
        </authorList>
    </citation>
    <scope>IDENTIFICATION</scope>
</reference>
<keyword evidence="1" id="KW-0732">Signal</keyword>
<proteinExistence type="predicted"/>
<protein>
    <recommendedName>
        <fullName evidence="4">Reverse transcriptase zinc-binding domain-containing protein</fullName>
    </recommendedName>
</protein>
<evidence type="ECO:0000313" key="2">
    <source>
        <dbReference type="EnsemblPlants" id="cds.evm.model.01.1209"/>
    </source>
</evidence>
<dbReference type="EnsemblPlants" id="evm.model.01.1209">
    <property type="protein sequence ID" value="cds.evm.model.01.1209"/>
    <property type="gene ID" value="evm.TU.01.1209"/>
</dbReference>
<feature type="chain" id="PRO_5031341996" description="Reverse transcriptase zinc-binding domain-containing protein" evidence="1">
    <location>
        <begin position="33"/>
        <end position="239"/>
    </location>
</feature>
<evidence type="ECO:0000256" key="1">
    <source>
        <dbReference type="SAM" id="SignalP"/>
    </source>
</evidence>
<sequence>MWDSSRRPSLALHVSSLLGTLRLLLKSKISLGGCTMGGSQNIRLCKDGMNINPFSPVWKEEETIEHCLWFCPTAKSIWKNFSIWKTIKQGRSTIIDMLIHIKQQVSKEEFVFFLIMSWLLWNRRNKKRLNLHVLLNQSWTKWAQMEIDYMIHNISSPDRSKTPSPNKLSGWEAPPKESFCINCDASVLHTEAKIGLGVVVRTHSGEVIVTKPKPPLGIFTRVNVRLSSSNGNVVGRSVA</sequence>
<organism evidence="2 3">
    <name type="scientific">Cannabis sativa</name>
    <name type="common">Hemp</name>
    <name type="synonym">Marijuana</name>
    <dbReference type="NCBI Taxonomy" id="3483"/>
    <lineage>
        <taxon>Eukaryota</taxon>
        <taxon>Viridiplantae</taxon>
        <taxon>Streptophyta</taxon>
        <taxon>Embryophyta</taxon>
        <taxon>Tracheophyta</taxon>
        <taxon>Spermatophyta</taxon>
        <taxon>Magnoliopsida</taxon>
        <taxon>eudicotyledons</taxon>
        <taxon>Gunneridae</taxon>
        <taxon>Pentapetalae</taxon>
        <taxon>rosids</taxon>
        <taxon>fabids</taxon>
        <taxon>Rosales</taxon>
        <taxon>Cannabaceae</taxon>
        <taxon>Cannabis</taxon>
    </lineage>
</organism>
<evidence type="ECO:0000313" key="3">
    <source>
        <dbReference type="Proteomes" id="UP000596661"/>
    </source>
</evidence>
<dbReference type="EMBL" id="UZAU01000023">
    <property type="status" value="NOT_ANNOTATED_CDS"/>
    <property type="molecule type" value="Genomic_DNA"/>
</dbReference>
<reference evidence="2" key="1">
    <citation type="submission" date="2018-11" db="EMBL/GenBank/DDBJ databases">
        <authorList>
            <person name="Grassa J C."/>
        </authorList>
    </citation>
    <scope>NUCLEOTIDE SEQUENCE [LARGE SCALE GENOMIC DNA]</scope>
</reference>
<dbReference type="Gramene" id="evm.model.01.1209">
    <property type="protein sequence ID" value="cds.evm.model.01.1209"/>
    <property type="gene ID" value="evm.TU.01.1209"/>
</dbReference>
<accession>A0A803NG16</accession>
<name>A0A803NG16_CANSA</name>
<feature type="signal peptide" evidence="1">
    <location>
        <begin position="1"/>
        <end position="32"/>
    </location>
</feature>
<keyword evidence="3" id="KW-1185">Reference proteome</keyword>
<dbReference type="Proteomes" id="UP000596661">
    <property type="component" value="Chromosome 1"/>
</dbReference>
<dbReference type="OMA" id="SPETIDH"/>
<evidence type="ECO:0008006" key="4">
    <source>
        <dbReference type="Google" id="ProtNLM"/>
    </source>
</evidence>
<dbReference type="AlphaFoldDB" id="A0A803NG16"/>